<feature type="non-terminal residue" evidence="2">
    <location>
        <position position="1"/>
    </location>
</feature>
<accession>A0ABQ8TYS6</accession>
<sequence>VTLLTLNELIGEDVYIYSIALTAQQLKAVLEISINSTNSSSFNSSDFLHTSDAAETMIHFKLRAIVGHGFMQHIPNLTRPVNNNDVTLQQNRNKTAGSGDSVIQTQRSFWQHFDIGQNDKVPSRKSITRWVQQFRATASAANKKPSDRPRTVRTPDNIARVTAALERSLLQVAYYDQPVNGSRISTIKTVSETSMIFSEIDLKENSTLYNISVPLSFLKMESYKKLLGSVNASYHAVTVVEAVARYINNTEFLFLPAVGTRLMKMELPAQPPSPPPPPPPCESNTGTTIIVEWLDGQFSWVRILAGPSGICGRRKRCLVIGFHRIYDVSIICQPDRSRLVPVAWQQWSEMEALIPSPAACEVRSVIKFFNAQSIAPIEIHRQLCQEMLCFI</sequence>
<gene>
    <name evidence="2" type="ORF">ANN_03321</name>
</gene>
<reference evidence="2 3" key="1">
    <citation type="journal article" date="2022" name="Allergy">
        <title>Genome assembly and annotation of Periplaneta americana reveal a comprehensive cockroach allergen profile.</title>
        <authorList>
            <person name="Wang L."/>
            <person name="Xiong Q."/>
            <person name="Saelim N."/>
            <person name="Wang L."/>
            <person name="Nong W."/>
            <person name="Wan A.T."/>
            <person name="Shi M."/>
            <person name="Liu X."/>
            <person name="Cao Q."/>
            <person name="Hui J.H.L."/>
            <person name="Sookrung N."/>
            <person name="Leung T.F."/>
            <person name="Tungtrongchitr A."/>
            <person name="Tsui S.K.W."/>
        </authorList>
    </citation>
    <scope>NUCLEOTIDE SEQUENCE [LARGE SCALE GENOMIC DNA]</scope>
    <source>
        <strain evidence="2">PWHHKU_190912</strain>
    </source>
</reference>
<comment type="caution">
    <text evidence="2">The sequence shown here is derived from an EMBL/GenBank/DDBJ whole genome shotgun (WGS) entry which is preliminary data.</text>
</comment>
<protein>
    <recommendedName>
        <fullName evidence="1">DUF4817 domain-containing protein</fullName>
    </recommendedName>
</protein>
<dbReference type="InterPro" id="IPR032135">
    <property type="entry name" value="DUF4817"/>
</dbReference>
<organism evidence="2 3">
    <name type="scientific">Periplaneta americana</name>
    <name type="common">American cockroach</name>
    <name type="synonym">Blatta americana</name>
    <dbReference type="NCBI Taxonomy" id="6978"/>
    <lineage>
        <taxon>Eukaryota</taxon>
        <taxon>Metazoa</taxon>
        <taxon>Ecdysozoa</taxon>
        <taxon>Arthropoda</taxon>
        <taxon>Hexapoda</taxon>
        <taxon>Insecta</taxon>
        <taxon>Pterygota</taxon>
        <taxon>Neoptera</taxon>
        <taxon>Polyneoptera</taxon>
        <taxon>Dictyoptera</taxon>
        <taxon>Blattodea</taxon>
        <taxon>Blattoidea</taxon>
        <taxon>Blattidae</taxon>
        <taxon>Blattinae</taxon>
        <taxon>Periplaneta</taxon>
    </lineage>
</organism>
<feature type="domain" description="DUF4817" evidence="1">
    <location>
        <begin position="98"/>
        <end position="137"/>
    </location>
</feature>
<keyword evidence="3" id="KW-1185">Reference proteome</keyword>
<evidence type="ECO:0000259" key="1">
    <source>
        <dbReference type="Pfam" id="PF16087"/>
    </source>
</evidence>
<proteinExistence type="predicted"/>
<name>A0ABQ8TYS6_PERAM</name>
<dbReference type="Pfam" id="PF16087">
    <property type="entry name" value="DUF4817"/>
    <property type="match status" value="1"/>
</dbReference>
<dbReference type="EMBL" id="JAJSOF020000001">
    <property type="protein sequence ID" value="KAJ4451843.1"/>
    <property type="molecule type" value="Genomic_DNA"/>
</dbReference>
<dbReference type="Proteomes" id="UP001148838">
    <property type="component" value="Unassembled WGS sequence"/>
</dbReference>
<evidence type="ECO:0000313" key="2">
    <source>
        <dbReference type="EMBL" id="KAJ4451843.1"/>
    </source>
</evidence>
<evidence type="ECO:0000313" key="3">
    <source>
        <dbReference type="Proteomes" id="UP001148838"/>
    </source>
</evidence>